<gene>
    <name evidence="1" type="ORF">TU35_005995</name>
</gene>
<reference evidence="1" key="1">
    <citation type="submission" date="2024-07" db="EMBL/GenBank/DDBJ databases">
        <title>Metagenome and Metagenome-Assembled Genomes of Archaea from a hot spring from the geothermal field of Los Azufres, Mexico.</title>
        <authorList>
            <person name="Marin-Paredes R."/>
            <person name="Martinez-Romero E."/>
            <person name="Servin-Garciduenas L.E."/>
        </authorList>
    </citation>
    <scope>NUCLEOTIDE SEQUENCE</scope>
</reference>
<organism evidence="1 2">
    <name type="scientific">Thermoproteus sp. AZ2</name>
    <dbReference type="NCBI Taxonomy" id="1609232"/>
    <lineage>
        <taxon>Archaea</taxon>
        <taxon>Thermoproteota</taxon>
        <taxon>Thermoprotei</taxon>
        <taxon>Thermoproteales</taxon>
        <taxon>Thermoproteaceae</taxon>
        <taxon>Thermoproteus</taxon>
    </lineage>
</organism>
<comment type="caution">
    <text evidence="1">The sequence shown here is derived from an EMBL/GenBank/DDBJ whole genome shotgun (WGS) entry which is preliminary data.</text>
</comment>
<evidence type="ECO:0000313" key="1">
    <source>
        <dbReference type="EMBL" id="MFB6490782.1"/>
    </source>
</evidence>
<sequence length="89" mass="9931">MERRSIYDVTSEEDRREAAELIRAGEAGFALLVPEDLPLSDLKALFEAAGFRVEAVDSKRWPSEVVVATSAGIYALEKIEEGVYRLTRT</sequence>
<name>A0ACC6V155_9CREN</name>
<accession>A0ACC6V155</accession>
<evidence type="ECO:0000313" key="2">
    <source>
        <dbReference type="Proteomes" id="UP000033636"/>
    </source>
</evidence>
<proteinExistence type="predicted"/>
<dbReference type="EMBL" id="JZWT02000014">
    <property type="protein sequence ID" value="MFB6490782.1"/>
    <property type="molecule type" value="Genomic_DNA"/>
</dbReference>
<protein>
    <submittedName>
        <fullName evidence="1">Uncharacterized protein</fullName>
    </submittedName>
</protein>
<dbReference type="Proteomes" id="UP000033636">
    <property type="component" value="Unassembled WGS sequence"/>
</dbReference>